<evidence type="ECO:0000256" key="1">
    <source>
        <dbReference type="ARBA" id="ARBA00022801"/>
    </source>
</evidence>
<feature type="compositionally biased region" description="Low complexity" evidence="2">
    <location>
        <begin position="398"/>
        <end position="408"/>
    </location>
</feature>
<reference evidence="4 5" key="1">
    <citation type="submission" date="2014-04" db="EMBL/GenBank/DDBJ databases">
        <title>The Genome Sequence of Mycobacterium tuberculosis TKK-01-0051.</title>
        <authorList>
            <consortium name="The Broad Institute Genomics Platform"/>
            <consortium name="The Broad Institute Genome Sequencing Center for Infectious Disease"/>
            <person name="Earl A.M."/>
            <person name="Cohen K."/>
            <person name="Pym A."/>
            <person name="Bishai W."/>
            <person name="Maharaj K."/>
            <person name="Desjardins C."/>
            <person name="Abeel T."/>
            <person name="Young S."/>
            <person name="Zeng Q."/>
            <person name="Gargeya S."/>
            <person name="Abouelleil A."/>
            <person name="Alvarado L."/>
            <person name="Chapman S.B."/>
            <person name="Gainer-Dewar J."/>
            <person name="Goldberg J."/>
            <person name="Griggs A."/>
            <person name="Gujja S."/>
            <person name="Hansen M."/>
            <person name="Howarth C."/>
            <person name="Imamovic A."/>
            <person name="Larimer J."/>
            <person name="Murphy C."/>
            <person name="Naylor J."/>
            <person name="Pearson M."/>
            <person name="Poon T.W."/>
            <person name="Priest M."/>
            <person name="Roberts A."/>
            <person name="Saif S."/>
            <person name="Shea T."/>
            <person name="Sykes S."/>
            <person name="Wortman J."/>
            <person name="Nusbaum C."/>
            <person name="Birren B."/>
        </authorList>
    </citation>
    <scope>NUCLEOTIDE SEQUENCE [LARGE SCALE GENOMIC DNA]</scope>
    <source>
        <strain evidence="4 5">TKK-01-0051</strain>
    </source>
</reference>
<dbReference type="Pfam" id="PF00561">
    <property type="entry name" value="Abhydrolase_1"/>
    <property type="match status" value="1"/>
</dbReference>
<dbReference type="GO" id="GO:0016020">
    <property type="term" value="C:membrane"/>
    <property type="evidence" value="ECO:0007669"/>
    <property type="project" value="TreeGrafter"/>
</dbReference>
<dbReference type="EMBL" id="JLXW01000005">
    <property type="protein sequence ID" value="KBZ64296.1"/>
    <property type="molecule type" value="Genomic_DNA"/>
</dbReference>
<dbReference type="PATRIC" id="fig|1324261.3.peg.1692"/>
<accession>A0A051U6R4</accession>
<dbReference type="Gene3D" id="3.40.50.1820">
    <property type="entry name" value="alpha/beta hydrolase"/>
    <property type="match status" value="1"/>
</dbReference>
<evidence type="ECO:0000259" key="3">
    <source>
        <dbReference type="Pfam" id="PF00561"/>
    </source>
</evidence>
<protein>
    <recommendedName>
        <fullName evidence="3">AB hydrolase-1 domain-containing protein</fullName>
    </recommendedName>
</protein>
<evidence type="ECO:0000313" key="5">
    <source>
        <dbReference type="Proteomes" id="UP000025947"/>
    </source>
</evidence>
<dbReference type="PANTHER" id="PTHR43798:SF31">
    <property type="entry name" value="AB HYDROLASE SUPERFAMILY PROTEIN YCLE"/>
    <property type="match status" value="1"/>
</dbReference>
<feature type="domain" description="AB hydrolase-1" evidence="3">
    <location>
        <begin position="113"/>
        <end position="363"/>
    </location>
</feature>
<feature type="region of interest" description="Disordered" evidence="2">
    <location>
        <begin position="61"/>
        <end position="88"/>
    </location>
</feature>
<name>A0A051U6R4_9MYCO</name>
<dbReference type="AlphaFoldDB" id="A0A051U6R4"/>
<dbReference type="SUPFAM" id="SSF53474">
    <property type="entry name" value="alpha/beta-Hydrolases"/>
    <property type="match status" value="1"/>
</dbReference>
<sequence>MPVSARTERATNVECGAWNTGDGAGGVRCRWVHDGVPMTAAHAGSLAESASTTVYFDTCPADAATTPRERPTRRGRRRTPGTRRSPACDRVVTTSDGVPLSVRDWGSHAAGHTVVLLHGFCLNKESWNIQTTQLIRRWGNNIRIISYDHRGHGDSGNASMHTYRIDRLADDLAELLVALDVTGPLTLAGHSMGGMTALAYLRRPASKRPVEPESLVLVASAAGNVGSHGLGRLLSTPATGMLYHLVYRLPRAGTDEVVRFLARPVCAALTRHGGYGESAPTSLVAMSAAAVNTTPSKTKVGFLRGLKEYDCSQTLGSITAKTTIVSGGADKLTPLCHAHVLADGIPGATLIQRPAAGHTLLHEIPDVVTEAISSVISVGGSALQPSQLRSGRDKPVRQSLRPPQSSELSLRRSRASSAD</sequence>
<dbReference type="PANTHER" id="PTHR43798">
    <property type="entry name" value="MONOACYLGLYCEROL LIPASE"/>
    <property type="match status" value="1"/>
</dbReference>
<dbReference type="InterPro" id="IPR050266">
    <property type="entry name" value="AB_hydrolase_sf"/>
</dbReference>
<proteinExistence type="predicted"/>
<comment type="caution">
    <text evidence="4">The sequence shown here is derived from an EMBL/GenBank/DDBJ whole genome shotgun (WGS) entry which is preliminary data.</text>
</comment>
<dbReference type="InterPro" id="IPR029058">
    <property type="entry name" value="AB_hydrolase_fold"/>
</dbReference>
<dbReference type="HOGENOM" id="CLU_020336_6_2_11"/>
<dbReference type="InterPro" id="IPR000073">
    <property type="entry name" value="AB_hydrolase_1"/>
</dbReference>
<dbReference type="Proteomes" id="UP000025947">
    <property type="component" value="Unassembled WGS sequence"/>
</dbReference>
<keyword evidence="5" id="KW-1185">Reference proteome</keyword>
<evidence type="ECO:0000256" key="2">
    <source>
        <dbReference type="SAM" id="MobiDB-lite"/>
    </source>
</evidence>
<organism evidence="4 5">
    <name type="scientific">Mycobacterium [tuberculosis] TKK-01-0051</name>
    <dbReference type="NCBI Taxonomy" id="1324261"/>
    <lineage>
        <taxon>Bacteria</taxon>
        <taxon>Bacillati</taxon>
        <taxon>Actinomycetota</taxon>
        <taxon>Actinomycetes</taxon>
        <taxon>Mycobacteriales</taxon>
        <taxon>Mycobacteriaceae</taxon>
        <taxon>Mycobacterium</taxon>
        <taxon>Mycobacterium avium complex (MAC)</taxon>
    </lineage>
</organism>
<dbReference type="GO" id="GO:0016787">
    <property type="term" value="F:hydrolase activity"/>
    <property type="evidence" value="ECO:0007669"/>
    <property type="project" value="UniProtKB-KW"/>
</dbReference>
<keyword evidence="1" id="KW-0378">Hydrolase</keyword>
<evidence type="ECO:0000313" key="4">
    <source>
        <dbReference type="EMBL" id="KBZ64296.1"/>
    </source>
</evidence>
<feature type="region of interest" description="Disordered" evidence="2">
    <location>
        <begin position="383"/>
        <end position="419"/>
    </location>
</feature>
<gene>
    <name evidence="4" type="ORF">K875_01681</name>
</gene>